<dbReference type="SUPFAM" id="SSF57850">
    <property type="entry name" value="RING/U-box"/>
    <property type="match status" value="1"/>
</dbReference>
<dbReference type="Proteomes" id="UP000284375">
    <property type="component" value="Unassembled WGS sequence"/>
</dbReference>
<dbReference type="InterPro" id="IPR001841">
    <property type="entry name" value="Znf_RING"/>
</dbReference>
<dbReference type="PROSITE" id="PS50089">
    <property type="entry name" value="ZF_RING_2"/>
    <property type="match status" value="1"/>
</dbReference>
<gene>
    <name evidence="3" type="ORF">VSDG_08731</name>
</gene>
<comment type="caution">
    <text evidence="3">The sequence shown here is derived from an EMBL/GenBank/DDBJ whole genome shotgun (WGS) entry which is preliminary data.</text>
</comment>
<keyword evidence="1" id="KW-0479">Metal-binding</keyword>
<dbReference type="EMBL" id="LJZO01000061">
    <property type="protein sequence ID" value="ROV89057.1"/>
    <property type="molecule type" value="Genomic_DNA"/>
</dbReference>
<name>A0A423VDT0_CYTCH</name>
<evidence type="ECO:0000313" key="3">
    <source>
        <dbReference type="EMBL" id="ROV89057.1"/>
    </source>
</evidence>
<keyword evidence="1" id="KW-0862">Zinc</keyword>
<keyword evidence="4" id="KW-1185">Reference proteome</keyword>
<dbReference type="STRING" id="252740.A0A423VDT0"/>
<dbReference type="InterPro" id="IPR013083">
    <property type="entry name" value="Znf_RING/FYVE/PHD"/>
</dbReference>
<organism evidence="3 4">
    <name type="scientific">Cytospora chrysosperma</name>
    <name type="common">Cytospora canker fungus</name>
    <name type="synonym">Sphaeria chrysosperma</name>
    <dbReference type="NCBI Taxonomy" id="252740"/>
    <lineage>
        <taxon>Eukaryota</taxon>
        <taxon>Fungi</taxon>
        <taxon>Dikarya</taxon>
        <taxon>Ascomycota</taxon>
        <taxon>Pezizomycotina</taxon>
        <taxon>Sordariomycetes</taxon>
        <taxon>Sordariomycetidae</taxon>
        <taxon>Diaporthales</taxon>
        <taxon>Cytosporaceae</taxon>
        <taxon>Cytospora</taxon>
    </lineage>
</organism>
<protein>
    <recommendedName>
        <fullName evidence="2">RING-type domain-containing protein</fullName>
    </recommendedName>
</protein>
<reference evidence="3 4" key="1">
    <citation type="submission" date="2015-09" db="EMBL/GenBank/DDBJ databases">
        <title>Host preference determinants of Valsa canker pathogens revealed by comparative genomics.</title>
        <authorList>
            <person name="Yin Z."/>
            <person name="Huang L."/>
        </authorList>
    </citation>
    <scope>NUCLEOTIDE SEQUENCE [LARGE SCALE GENOMIC DNA]</scope>
    <source>
        <strain evidence="3 4">YSFL</strain>
    </source>
</reference>
<dbReference type="Gene3D" id="3.30.40.10">
    <property type="entry name" value="Zinc/RING finger domain, C3HC4 (zinc finger)"/>
    <property type="match status" value="1"/>
</dbReference>
<feature type="domain" description="RING-type" evidence="2">
    <location>
        <begin position="398"/>
        <end position="451"/>
    </location>
</feature>
<accession>A0A423VDT0</accession>
<evidence type="ECO:0000259" key="2">
    <source>
        <dbReference type="PROSITE" id="PS50089"/>
    </source>
</evidence>
<proteinExistence type="predicted"/>
<evidence type="ECO:0000256" key="1">
    <source>
        <dbReference type="PROSITE-ProRule" id="PRU00175"/>
    </source>
</evidence>
<keyword evidence="1" id="KW-0863">Zinc-finger</keyword>
<dbReference type="AlphaFoldDB" id="A0A423VDT0"/>
<dbReference type="OrthoDB" id="5213076at2759"/>
<evidence type="ECO:0000313" key="4">
    <source>
        <dbReference type="Proteomes" id="UP000284375"/>
    </source>
</evidence>
<dbReference type="GO" id="GO:0008270">
    <property type="term" value="F:zinc ion binding"/>
    <property type="evidence" value="ECO:0007669"/>
    <property type="project" value="UniProtKB-KW"/>
</dbReference>
<sequence>MFVFNESLRATMMQGLDTWAELADLMDVEDQSLAIPAMRGLMLDLWAGSSFIETSADKFLAEQKCRLEPSHILPDSIGMWLQSETHVSEHRPWLNNVSTAIKRSLAQLVMDSLEDPNELNIRFYAAQSEGDDFENQPFAPQVREWWNRRALLDLERPRVPTNPLRNNTPFDFVEYVPLLSNDNLRVRLERLGLGIGDKVSRLEAWVPMDDPKFLQGRELEAADRHERFYNETLDFIHGLLAFDPGLSESRMAEIASWFSSVALDAWTRIPGFVNVDGADGSRLVPDGEAARRNSLLRAVLADLSDRYHDLGFDTRAMYWAQRSFNSGRDALLFNSPANFRIGAPTASDVQSAAVMRWMDFYRAYLQLLADASAGESHARVDGGDVPEHIRQGRLMDCCVVCGTDWAAMDPRHNYPVTFQPCGLRHAICMGCFKQISLQPAALNGRKCPICKTNIQYPLRTMTLRADLGLELELPALTRVAL</sequence>